<dbReference type="EMBL" id="JAJFZP010000003">
    <property type="protein sequence ID" value="MCC3267980.1"/>
    <property type="molecule type" value="Genomic_DNA"/>
</dbReference>
<evidence type="ECO:0000259" key="1">
    <source>
        <dbReference type="Pfam" id="PF00485"/>
    </source>
</evidence>
<dbReference type="Proteomes" id="UP001139264">
    <property type="component" value="Unassembled WGS sequence"/>
</dbReference>
<dbReference type="GO" id="GO:0016301">
    <property type="term" value="F:kinase activity"/>
    <property type="evidence" value="ECO:0007669"/>
    <property type="project" value="UniProtKB-KW"/>
</dbReference>
<dbReference type="GO" id="GO:0005524">
    <property type="term" value="F:ATP binding"/>
    <property type="evidence" value="ECO:0007669"/>
    <property type="project" value="InterPro"/>
</dbReference>
<proteinExistence type="predicted"/>
<sequence>MTGLSAGRRMFAAIDGVDGSGKTTFADALAAELAGAAVPRPVVRVSLDDFHHRRDVRYRRGRGSAAGFRHDSYNVEQFRAYVLKPLKPGGSGSYRPTGHDVHTDAVLSPPALPVPANAVVLVDGLFLHRRELAAEWDFSLFLDVPFPVTAARMALRDGTPADPDDAAMHRYVGGQRLYFTDTDPAARATLVVDNTDPDRPRIIPGRAASYRAGYPPET</sequence>
<dbReference type="RefSeq" id="WP_227906429.1">
    <property type="nucleotide sequence ID" value="NZ_CP095461.1"/>
</dbReference>
<keyword evidence="2" id="KW-0418">Kinase</keyword>
<name>A0A9X1LZ91_9MICC</name>
<feature type="domain" description="Phosphoribulokinase/uridine kinase" evidence="1">
    <location>
        <begin position="13"/>
        <end position="157"/>
    </location>
</feature>
<evidence type="ECO:0000313" key="2">
    <source>
        <dbReference type="EMBL" id="MCC3267980.1"/>
    </source>
</evidence>
<reference evidence="2" key="1">
    <citation type="submission" date="2021-10" db="EMBL/GenBank/DDBJ databases">
        <title>Novel species in genus Arthrobacter.</title>
        <authorList>
            <person name="Liu Y."/>
        </authorList>
    </citation>
    <scope>NUCLEOTIDE SEQUENCE</scope>
    <source>
        <strain evidence="2">Zg-Y809</strain>
    </source>
</reference>
<dbReference type="AlphaFoldDB" id="A0A9X1LZ91"/>
<gene>
    <name evidence="2" type="ORF">LJ751_01205</name>
</gene>
<dbReference type="SUPFAM" id="SSF52540">
    <property type="entry name" value="P-loop containing nucleoside triphosphate hydrolases"/>
    <property type="match status" value="1"/>
</dbReference>
<dbReference type="Gene3D" id="3.40.50.300">
    <property type="entry name" value="P-loop containing nucleotide triphosphate hydrolases"/>
    <property type="match status" value="1"/>
</dbReference>
<keyword evidence="2" id="KW-0808">Transferase</keyword>
<dbReference type="InterPro" id="IPR027417">
    <property type="entry name" value="P-loop_NTPase"/>
</dbReference>
<accession>A0A9X1LZ91</accession>
<protein>
    <submittedName>
        <fullName evidence="2">Uridine kinase</fullName>
    </submittedName>
</protein>
<dbReference type="PANTHER" id="PTHR10285">
    <property type="entry name" value="URIDINE KINASE"/>
    <property type="match status" value="1"/>
</dbReference>
<organism evidence="2 3">
    <name type="scientific">Arthrobacter gengyunqii</name>
    <dbReference type="NCBI Taxonomy" id="2886940"/>
    <lineage>
        <taxon>Bacteria</taxon>
        <taxon>Bacillati</taxon>
        <taxon>Actinomycetota</taxon>
        <taxon>Actinomycetes</taxon>
        <taxon>Micrococcales</taxon>
        <taxon>Micrococcaceae</taxon>
        <taxon>Arthrobacter</taxon>
    </lineage>
</organism>
<dbReference type="Pfam" id="PF00485">
    <property type="entry name" value="PRK"/>
    <property type="match status" value="1"/>
</dbReference>
<evidence type="ECO:0000313" key="3">
    <source>
        <dbReference type="Proteomes" id="UP001139264"/>
    </source>
</evidence>
<dbReference type="InterPro" id="IPR006083">
    <property type="entry name" value="PRK/URK"/>
</dbReference>
<comment type="caution">
    <text evidence="2">The sequence shown here is derived from an EMBL/GenBank/DDBJ whole genome shotgun (WGS) entry which is preliminary data.</text>
</comment>